<evidence type="ECO:0000313" key="1">
    <source>
        <dbReference type="EMBL" id="PCJ41573.1"/>
    </source>
</evidence>
<gene>
    <name evidence="1" type="ORF">COA71_08445</name>
</gene>
<dbReference type="AlphaFoldDB" id="A0A2A5CCU1"/>
<accession>A0A2A5CCU1</accession>
<comment type="caution">
    <text evidence="1">The sequence shown here is derived from an EMBL/GenBank/DDBJ whole genome shotgun (WGS) entry which is preliminary data.</text>
</comment>
<dbReference type="Proteomes" id="UP000228987">
    <property type="component" value="Unassembled WGS sequence"/>
</dbReference>
<dbReference type="GO" id="GO:0016787">
    <property type="term" value="F:hydrolase activity"/>
    <property type="evidence" value="ECO:0007669"/>
    <property type="project" value="InterPro"/>
</dbReference>
<dbReference type="Pfam" id="PF03283">
    <property type="entry name" value="PAE"/>
    <property type="match status" value="1"/>
</dbReference>
<reference evidence="2" key="1">
    <citation type="submission" date="2017-08" db="EMBL/GenBank/DDBJ databases">
        <title>A dynamic microbial community with high functional redundancy inhabits the cold, oxic subseafloor aquifer.</title>
        <authorList>
            <person name="Tully B.J."/>
            <person name="Wheat C.G."/>
            <person name="Glazer B.T."/>
            <person name="Huber J.A."/>
        </authorList>
    </citation>
    <scope>NUCLEOTIDE SEQUENCE [LARGE SCALE GENOMIC DNA]</scope>
</reference>
<proteinExistence type="predicted"/>
<dbReference type="InterPro" id="IPR004963">
    <property type="entry name" value="PAE/NOTUM"/>
</dbReference>
<dbReference type="EMBL" id="NVWI01000005">
    <property type="protein sequence ID" value="PCJ41573.1"/>
    <property type="molecule type" value="Genomic_DNA"/>
</dbReference>
<protein>
    <submittedName>
        <fullName evidence="1">Uncharacterized protein</fullName>
    </submittedName>
</protein>
<sequence>MLIFFNGGGACWSGQACDLDSELNIHTPFADSNENNPVLDDGIFNLTNSENPFINYNMVFIPYCTGDVFIGSGPRDYSYANSTGEEVRYTAFHNGYENSMEIIEWIYRNFQTPDKIVM</sequence>
<dbReference type="PANTHER" id="PTHR21562:SF83">
    <property type="entry name" value="PECTIN ACETYLESTERASE 4"/>
    <property type="match status" value="1"/>
</dbReference>
<name>A0A2A5CCU1_9GAMM</name>
<organism evidence="1 2">
    <name type="scientific">SAR86 cluster bacterium</name>
    <dbReference type="NCBI Taxonomy" id="2030880"/>
    <lineage>
        <taxon>Bacteria</taxon>
        <taxon>Pseudomonadati</taxon>
        <taxon>Pseudomonadota</taxon>
        <taxon>Gammaproteobacteria</taxon>
        <taxon>SAR86 cluster</taxon>
    </lineage>
</organism>
<dbReference type="PANTHER" id="PTHR21562">
    <property type="entry name" value="NOTUM-RELATED"/>
    <property type="match status" value="1"/>
</dbReference>
<evidence type="ECO:0000313" key="2">
    <source>
        <dbReference type="Proteomes" id="UP000228987"/>
    </source>
</evidence>